<dbReference type="AlphaFoldDB" id="A0A7C1EA78"/>
<feature type="domain" description="Ferritin/DPS" evidence="4">
    <location>
        <begin position="14"/>
        <end position="154"/>
    </location>
</feature>
<dbReference type="SUPFAM" id="SSF47240">
    <property type="entry name" value="Ferritin-like"/>
    <property type="match status" value="1"/>
</dbReference>
<sequence>MEHKRQIDNKKLVDMLKKAYADEWIAGYYYLYIGYFVKGPFSEDIEELFNEVAKEELEEHTKMLADRLQQLGEDPPSDFKSLWDLSPCKFPEVPSDPYNTQGLLKAGVLAEECAMKAYKELYDYVHGVDPVTEEVARHLLADETEHRTKFENMMVKQS</sequence>
<keyword evidence="3" id="KW-0479">Metal-binding</keyword>
<dbReference type="Pfam" id="PF00210">
    <property type="entry name" value="Ferritin"/>
    <property type="match status" value="1"/>
</dbReference>
<evidence type="ECO:0000256" key="3">
    <source>
        <dbReference type="PIRSR" id="PIRSR018063-50"/>
    </source>
</evidence>
<comment type="caution">
    <text evidence="5">The sequence shown here is derived from an EMBL/GenBank/DDBJ whole genome shotgun (WGS) entry which is preliminary data.</text>
</comment>
<dbReference type="GO" id="GO:0004322">
    <property type="term" value="F:ferroxidase activity"/>
    <property type="evidence" value="ECO:0007669"/>
    <property type="project" value="TreeGrafter"/>
</dbReference>
<feature type="binding site" evidence="3">
    <location>
        <position position="60"/>
    </location>
    <ligand>
        <name>Fe cation</name>
        <dbReference type="ChEBI" id="CHEBI:24875"/>
    </ligand>
</feature>
<dbReference type="GO" id="GO:0005829">
    <property type="term" value="C:cytosol"/>
    <property type="evidence" value="ECO:0007669"/>
    <property type="project" value="TreeGrafter"/>
</dbReference>
<keyword evidence="2 3" id="KW-0408">Iron</keyword>
<dbReference type="PANTHER" id="PTHR30295">
    <property type="entry name" value="BACTERIOFERRITIN"/>
    <property type="match status" value="1"/>
</dbReference>
<gene>
    <name evidence="5" type="ORF">ENO04_04850</name>
</gene>
<evidence type="ECO:0000256" key="2">
    <source>
        <dbReference type="ARBA" id="ARBA00023004"/>
    </source>
</evidence>
<dbReference type="InterPro" id="IPR012347">
    <property type="entry name" value="Ferritin-like"/>
</dbReference>
<feature type="binding site" evidence="3">
    <location>
        <position position="111"/>
    </location>
    <ligand>
        <name>Fe cation</name>
        <dbReference type="ChEBI" id="CHEBI:24875"/>
    </ligand>
</feature>
<proteinExistence type="predicted"/>
<keyword evidence="1" id="KW-0409">Iron storage</keyword>
<accession>A0A7C1EA78</accession>
<dbReference type="InterPro" id="IPR008331">
    <property type="entry name" value="Ferritin_DPS_dom"/>
</dbReference>
<dbReference type="Gene3D" id="1.20.1260.10">
    <property type="match status" value="1"/>
</dbReference>
<reference evidence="5" key="1">
    <citation type="journal article" date="2020" name="mSystems">
        <title>Genome- and Community-Level Interaction Insights into Carbon Utilization and Element Cycling Functions of Hydrothermarchaeota in Hydrothermal Sediment.</title>
        <authorList>
            <person name="Zhou Z."/>
            <person name="Liu Y."/>
            <person name="Xu W."/>
            <person name="Pan J."/>
            <person name="Luo Z.H."/>
            <person name="Li M."/>
        </authorList>
    </citation>
    <scope>NUCLEOTIDE SEQUENCE [LARGE SCALE GENOMIC DNA]</scope>
    <source>
        <strain evidence="5">SpSt-123</strain>
    </source>
</reference>
<feature type="binding site" evidence="3">
    <location>
        <position position="146"/>
    </location>
    <ligand>
        <name>Fe cation</name>
        <dbReference type="ChEBI" id="CHEBI:24875"/>
    </ligand>
</feature>
<organism evidence="5">
    <name type="scientific">Fervidicoccus fontis</name>
    <dbReference type="NCBI Taxonomy" id="683846"/>
    <lineage>
        <taxon>Archaea</taxon>
        <taxon>Thermoproteota</taxon>
        <taxon>Thermoprotei</taxon>
        <taxon>Fervidicoccales</taxon>
        <taxon>Fervidicoccaceae</taxon>
        <taxon>Fervidicoccus</taxon>
    </lineage>
</organism>
<dbReference type="InterPro" id="IPR009078">
    <property type="entry name" value="Ferritin-like_SF"/>
</dbReference>
<dbReference type="EMBL" id="DSDY01000149">
    <property type="protein sequence ID" value="HDS10921.1"/>
    <property type="molecule type" value="Genomic_DNA"/>
</dbReference>
<feature type="binding site" evidence="3">
    <location>
        <position position="23"/>
    </location>
    <ligand>
        <name>Fe cation</name>
        <dbReference type="ChEBI" id="CHEBI:24875"/>
    </ligand>
</feature>
<dbReference type="InterPro" id="IPR014490">
    <property type="entry name" value="Dps-like"/>
</dbReference>
<dbReference type="GO" id="GO:0020037">
    <property type="term" value="F:heme binding"/>
    <property type="evidence" value="ECO:0007669"/>
    <property type="project" value="TreeGrafter"/>
</dbReference>
<evidence type="ECO:0000313" key="5">
    <source>
        <dbReference type="EMBL" id="HDS10921.1"/>
    </source>
</evidence>
<evidence type="ECO:0000259" key="4">
    <source>
        <dbReference type="Pfam" id="PF00210"/>
    </source>
</evidence>
<dbReference type="GO" id="GO:0008199">
    <property type="term" value="F:ferric iron binding"/>
    <property type="evidence" value="ECO:0007669"/>
    <property type="project" value="InterPro"/>
</dbReference>
<protein>
    <submittedName>
        <fullName evidence="5">Ferritin</fullName>
    </submittedName>
</protein>
<dbReference type="PIRSF" id="PIRSF018063">
    <property type="entry name" value="Ferrtn_UCP018063"/>
    <property type="match status" value="1"/>
</dbReference>
<feature type="binding site" evidence="3">
    <location>
        <position position="143"/>
    </location>
    <ligand>
        <name>Fe cation</name>
        <dbReference type="ChEBI" id="CHEBI:24875"/>
    </ligand>
</feature>
<name>A0A7C1EA78_9CREN</name>
<dbReference type="GO" id="GO:0006879">
    <property type="term" value="P:intracellular iron ion homeostasis"/>
    <property type="evidence" value="ECO:0007669"/>
    <property type="project" value="UniProtKB-KW"/>
</dbReference>
<evidence type="ECO:0000256" key="1">
    <source>
        <dbReference type="ARBA" id="ARBA00022434"/>
    </source>
</evidence>
<dbReference type="PANTHER" id="PTHR30295:SF1">
    <property type="entry name" value="DNA PROTECTION DURING STARVATION PROTEIN"/>
    <property type="match status" value="1"/>
</dbReference>